<protein>
    <recommendedName>
        <fullName evidence="4">Protein quiver</fullName>
    </recommendedName>
</protein>
<proteinExistence type="predicted"/>
<sequence>YSNNCIIYVLGTPLECYTCSAQLGVPDLRNDCETFWVSNDERHKISQCIYADSVCAKYIVDHSGLRWVHRSCQHHDICSVLSARYSNDMNMLLECETCSDRNMCNAAPPIMSSTLSIVSLMMIGKALFLITYYL</sequence>
<evidence type="ECO:0000313" key="3">
    <source>
        <dbReference type="Proteomes" id="UP001162164"/>
    </source>
</evidence>
<keyword evidence="1" id="KW-1133">Transmembrane helix</keyword>
<dbReference type="EMBL" id="JAPWTJ010000070">
    <property type="protein sequence ID" value="KAJ8983568.1"/>
    <property type="molecule type" value="Genomic_DNA"/>
</dbReference>
<feature type="non-terminal residue" evidence="2">
    <location>
        <position position="1"/>
    </location>
</feature>
<keyword evidence="3" id="KW-1185">Reference proteome</keyword>
<name>A0ABQ9JZ07_9CUCU</name>
<evidence type="ECO:0000313" key="2">
    <source>
        <dbReference type="EMBL" id="KAJ8983568.1"/>
    </source>
</evidence>
<feature type="transmembrane region" description="Helical" evidence="1">
    <location>
        <begin position="110"/>
        <end position="133"/>
    </location>
</feature>
<organism evidence="2 3">
    <name type="scientific">Molorchus minor</name>
    <dbReference type="NCBI Taxonomy" id="1323400"/>
    <lineage>
        <taxon>Eukaryota</taxon>
        <taxon>Metazoa</taxon>
        <taxon>Ecdysozoa</taxon>
        <taxon>Arthropoda</taxon>
        <taxon>Hexapoda</taxon>
        <taxon>Insecta</taxon>
        <taxon>Pterygota</taxon>
        <taxon>Neoptera</taxon>
        <taxon>Endopterygota</taxon>
        <taxon>Coleoptera</taxon>
        <taxon>Polyphaga</taxon>
        <taxon>Cucujiformia</taxon>
        <taxon>Chrysomeloidea</taxon>
        <taxon>Cerambycidae</taxon>
        <taxon>Lamiinae</taxon>
        <taxon>Monochamini</taxon>
        <taxon>Molorchus</taxon>
    </lineage>
</organism>
<accession>A0ABQ9JZ07</accession>
<comment type="caution">
    <text evidence="2">The sequence shown here is derived from an EMBL/GenBank/DDBJ whole genome shotgun (WGS) entry which is preliminary data.</text>
</comment>
<gene>
    <name evidence="2" type="ORF">NQ317_006613</name>
</gene>
<evidence type="ECO:0008006" key="4">
    <source>
        <dbReference type="Google" id="ProtNLM"/>
    </source>
</evidence>
<reference evidence="2" key="1">
    <citation type="journal article" date="2023" name="Insect Mol. Biol.">
        <title>Genome sequencing provides insights into the evolution of gene families encoding plant cell wall-degrading enzymes in longhorned beetles.</title>
        <authorList>
            <person name="Shin N.R."/>
            <person name="Okamura Y."/>
            <person name="Kirsch R."/>
            <person name="Pauchet Y."/>
        </authorList>
    </citation>
    <scope>NUCLEOTIDE SEQUENCE</scope>
    <source>
        <strain evidence="2">MMC_N1</strain>
    </source>
</reference>
<dbReference type="Proteomes" id="UP001162164">
    <property type="component" value="Unassembled WGS sequence"/>
</dbReference>
<keyword evidence="1" id="KW-0472">Membrane</keyword>
<evidence type="ECO:0000256" key="1">
    <source>
        <dbReference type="SAM" id="Phobius"/>
    </source>
</evidence>
<keyword evidence="1" id="KW-0812">Transmembrane</keyword>